<dbReference type="GO" id="GO:0004197">
    <property type="term" value="F:cysteine-type endopeptidase activity"/>
    <property type="evidence" value="ECO:0007669"/>
    <property type="project" value="InterPro"/>
</dbReference>
<dbReference type="InterPro" id="IPR001895">
    <property type="entry name" value="RASGEF_cat_dom"/>
</dbReference>
<organism evidence="6 7">
    <name type="scientific">Coleophoma crateriformis</name>
    <dbReference type="NCBI Taxonomy" id="565419"/>
    <lineage>
        <taxon>Eukaryota</taxon>
        <taxon>Fungi</taxon>
        <taxon>Dikarya</taxon>
        <taxon>Ascomycota</taxon>
        <taxon>Pezizomycotina</taxon>
        <taxon>Leotiomycetes</taxon>
        <taxon>Helotiales</taxon>
        <taxon>Dermateaceae</taxon>
        <taxon>Coleophoma</taxon>
    </lineage>
</organism>
<dbReference type="InterPro" id="IPR000651">
    <property type="entry name" value="Ras-like_Gua-exchang_fac_N"/>
</dbReference>
<feature type="compositionally biased region" description="Basic and acidic residues" evidence="3">
    <location>
        <begin position="1407"/>
        <end position="1419"/>
    </location>
</feature>
<feature type="region of interest" description="Disordered" evidence="3">
    <location>
        <begin position="320"/>
        <end position="396"/>
    </location>
</feature>
<dbReference type="PANTHER" id="PTHR23113:SF368">
    <property type="entry name" value="CELL DIVISION CONTROL PROTEIN 25"/>
    <property type="match status" value="1"/>
</dbReference>
<dbReference type="Proteomes" id="UP000256328">
    <property type="component" value="Unassembled WGS sequence"/>
</dbReference>
<accession>A0A3D8Q9A4</accession>
<dbReference type="Pfam" id="PF00656">
    <property type="entry name" value="Peptidase_C14"/>
    <property type="match status" value="1"/>
</dbReference>
<dbReference type="Gene3D" id="1.10.840.10">
    <property type="entry name" value="Ras guanine-nucleotide exchange factors catalytic domain"/>
    <property type="match status" value="1"/>
</dbReference>
<dbReference type="GO" id="GO:0005085">
    <property type="term" value="F:guanyl-nucleotide exchange factor activity"/>
    <property type="evidence" value="ECO:0007669"/>
    <property type="project" value="UniProtKB-KW"/>
</dbReference>
<dbReference type="Pfam" id="PF00618">
    <property type="entry name" value="RasGEF_N"/>
    <property type="match status" value="1"/>
</dbReference>
<dbReference type="SMART" id="SM00147">
    <property type="entry name" value="RasGEF"/>
    <property type="match status" value="1"/>
</dbReference>
<feature type="region of interest" description="Disordered" evidence="3">
    <location>
        <begin position="409"/>
        <end position="440"/>
    </location>
</feature>
<dbReference type="SMART" id="SM00355">
    <property type="entry name" value="ZnF_C2H2"/>
    <property type="match status" value="3"/>
</dbReference>
<evidence type="ECO:0008006" key="8">
    <source>
        <dbReference type="Google" id="ProtNLM"/>
    </source>
</evidence>
<protein>
    <recommendedName>
        <fullName evidence="8">Ras GEF</fullName>
    </recommendedName>
</protein>
<dbReference type="PROSITE" id="PS00028">
    <property type="entry name" value="ZINC_FINGER_C2H2_1"/>
    <property type="match status" value="1"/>
</dbReference>
<evidence type="ECO:0000313" key="7">
    <source>
        <dbReference type="Proteomes" id="UP000256328"/>
    </source>
</evidence>
<comment type="caution">
    <text evidence="6">The sequence shown here is derived from an EMBL/GenBank/DDBJ whole genome shotgun (WGS) entry which is preliminary data.</text>
</comment>
<dbReference type="Pfam" id="PF00617">
    <property type="entry name" value="RasGEF"/>
    <property type="match status" value="1"/>
</dbReference>
<feature type="region of interest" description="Disordered" evidence="3">
    <location>
        <begin position="1"/>
        <end position="62"/>
    </location>
</feature>
<name>A0A3D8Q9A4_9HELO</name>
<feature type="compositionally biased region" description="Low complexity" evidence="3">
    <location>
        <begin position="49"/>
        <end position="58"/>
    </location>
</feature>
<proteinExistence type="predicted"/>
<feature type="region of interest" description="Disordered" evidence="3">
    <location>
        <begin position="609"/>
        <end position="644"/>
    </location>
</feature>
<feature type="compositionally biased region" description="Low complexity" evidence="3">
    <location>
        <begin position="381"/>
        <end position="392"/>
    </location>
</feature>
<dbReference type="InterPro" id="IPR058925">
    <property type="entry name" value="zf-C2H2_AcuF"/>
</dbReference>
<dbReference type="PROSITE" id="PS50009">
    <property type="entry name" value="RASGEF_CAT"/>
    <property type="match status" value="1"/>
</dbReference>
<dbReference type="InterPro" id="IPR036964">
    <property type="entry name" value="RASGEF_cat_dom_sf"/>
</dbReference>
<evidence type="ECO:0000259" key="4">
    <source>
        <dbReference type="PROSITE" id="PS50009"/>
    </source>
</evidence>
<dbReference type="GO" id="GO:0006508">
    <property type="term" value="P:proteolysis"/>
    <property type="evidence" value="ECO:0007669"/>
    <property type="project" value="InterPro"/>
</dbReference>
<dbReference type="InterPro" id="IPR008937">
    <property type="entry name" value="Ras-like_GEF"/>
</dbReference>
<dbReference type="InterPro" id="IPR019804">
    <property type="entry name" value="Ras_G-nucl-exch_fac_CS"/>
</dbReference>
<feature type="compositionally biased region" description="Polar residues" evidence="3">
    <location>
        <begin position="417"/>
        <end position="428"/>
    </location>
</feature>
<feature type="region of interest" description="Disordered" evidence="3">
    <location>
        <begin position="1407"/>
        <end position="1427"/>
    </location>
</feature>
<dbReference type="OrthoDB" id="546434at2759"/>
<dbReference type="PANTHER" id="PTHR23113">
    <property type="entry name" value="GUANINE NUCLEOTIDE EXCHANGE FACTOR"/>
    <property type="match status" value="1"/>
</dbReference>
<reference evidence="6 7" key="1">
    <citation type="journal article" date="2018" name="IMA Fungus">
        <title>IMA Genome-F 9: Draft genome sequence of Annulohypoxylon stygium, Aspergillus mulundensis, Berkeleyomyces basicola (syn. Thielaviopsis basicola), Ceratocystis smalleyi, two Cercospora beticola strains, Coleophoma cylindrospora, Fusarium fracticaudum, Phialophora cf. hyalina, and Morchella septimelata.</title>
        <authorList>
            <person name="Wingfield B.D."/>
            <person name="Bills G.F."/>
            <person name="Dong Y."/>
            <person name="Huang W."/>
            <person name="Nel W.J."/>
            <person name="Swalarsk-Parry B.S."/>
            <person name="Vaghefi N."/>
            <person name="Wilken P.M."/>
            <person name="An Z."/>
            <person name="de Beer Z.W."/>
            <person name="De Vos L."/>
            <person name="Chen L."/>
            <person name="Duong T.A."/>
            <person name="Gao Y."/>
            <person name="Hammerbacher A."/>
            <person name="Kikkert J.R."/>
            <person name="Li Y."/>
            <person name="Li H."/>
            <person name="Li K."/>
            <person name="Li Q."/>
            <person name="Liu X."/>
            <person name="Ma X."/>
            <person name="Naidoo K."/>
            <person name="Pethybridge S.J."/>
            <person name="Sun J."/>
            <person name="Steenkamp E.T."/>
            <person name="van der Nest M.A."/>
            <person name="van Wyk S."/>
            <person name="Wingfield M.J."/>
            <person name="Xiong C."/>
            <person name="Yue Q."/>
            <person name="Zhang X."/>
        </authorList>
    </citation>
    <scope>NUCLEOTIDE SEQUENCE [LARGE SCALE GENOMIC DNA]</scope>
    <source>
        <strain evidence="6 7">BP5796</strain>
    </source>
</reference>
<dbReference type="CDD" id="cd00155">
    <property type="entry name" value="RasGEF"/>
    <property type="match status" value="1"/>
</dbReference>
<dbReference type="PROSITE" id="PS00720">
    <property type="entry name" value="RASGEF"/>
    <property type="match status" value="1"/>
</dbReference>
<dbReference type="EMBL" id="PDLN01000021">
    <property type="protein sequence ID" value="RDW58406.1"/>
    <property type="molecule type" value="Genomic_DNA"/>
</dbReference>
<dbReference type="InterPro" id="IPR013087">
    <property type="entry name" value="Znf_C2H2_type"/>
</dbReference>
<dbReference type="GO" id="GO:0005886">
    <property type="term" value="C:plasma membrane"/>
    <property type="evidence" value="ECO:0007669"/>
    <property type="project" value="TreeGrafter"/>
</dbReference>
<evidence type="ECO:0000256" key="2">
    <source>
        <dbReference type="PROSITE-ProRule" id="PRU00168"/>
    </source>
</evidence>
<dbReference type="InterPro" id="IPR023578">
    <property type="entry name" value="Ras_GEF_dom_sf"/>
</dbReference>
<evidence type="ECO:0000259" key="5">
    <source>
        <dbReference type="PROSITE" id="PS50212"/>
    </source>
</evidence>
<dbReference type="Pfam" id="PF26082">
    <property type="entry name" value="zf-C2H2_AcuF"/>
    <property type="match status" value="1"/>
</dbReference>
<dbReference type="GO" id="GO:0007265">
    <property type="term" value="P:Ras protein signal transduction"/>
    <property type="evidence" value="ECO:0007669"/>
    <property type="project" value="TreeGrafter"/>
</dbReference>
<keyword evidence="1 2" id="KW-0344">Guanine-nucleotide releasing factor</keyword>
<dbReference type="Gene3D" id="1.20.870.10">
    <property type="entry name" value="Son of sevenless (SoS) protein Chain: S domain 1"/>
    <property type="match status" value="1"/>
</dbReference>
<evidence type="ECO:0000256" key="3">
    <source>
        <dbReference type="SAM" id="MobiDB-lite"/>
    </source>
</evidence>
<dbReference type="SMART" id="SM00229">
    <property type="entry name" value="RasGEFN"/>
    <property type="match status" value="1"/>
</dbReference>
<feature type="compositionally biased region" description="Polar residues" evidence="3">
    <location>
        <begin position="320"/>
        <end position="336"/>
    </location>
</feature>
<dbReference type="InterPro" id="IPR011600">
    <property type="entry name" value="Pept_C14_caspase"/>
</dbReference>
<feature type="domain" description="Ras-GEF" evidence="4">
    <location>
        <begin position="1175"/>
        <end position="1411"/>
    </location>
</feature>
<evidence type="ECO:0000313" key="6">
    <source>
        <dbReference type="EMBL" id="RDW58406.1"/>
    </source>
</evidence>
<feature type="domain" description="N-terminal Ras-GEF" evidence="5">
    <location>
        <begin position="1006"/>
        <end position="1139"/>
    </location>
</feature>
<sequence length="1427" mass="161920">MPMDNVESFDDGAALNAAGASGTISDRYGSEEDESMHRNDSEFGGTRKPPSSDTSFSTPPRPEEITRMQKHMIMQDFSKDLQKAANCIFPNKYQSRYSNVYVLMFMWEIEDCKLPVRLEVERLHQVFEDMYHYNVEVFLIPEKRSHNMVSAKINAFVSINDDSTEDLKIVYYAGHSKLSKMKDVVWASVHKTGDKYATVTWTGIQQELQQAQSDVLILLDCCSSGVADGGEGNGVTELLAACPFGTEANGVGHYSFTTALTIELRLFAIQNKIFPIGDLYANLYRRSQSHLAQGISNERYPPPVHLQLRSDERFPRSIQLSVQRNPSEWDTTTEFGSSEGLGTDPRLTNRKRPLASDSPMPSNKHLLLSKDHETSGADIGSNTSQNSSTTESHIQHSYERNLDQVSWFESDEEASTPPCSSKATSQNGHPALQHRPKDSLWPADGNRMLLAVRFTETISAKDLSPKYFADWLRTIPTEVEEVIVEAGFICDSTLLLISLPISMWTYLSDNPAIIPLGRIHSSNLLALKSISMDKTAEDGMDAEPPVKRDKGKGKMVSFAEKELEEEIPRTSEHSDMDSEKSIETEIEMTMGSSESKEVAEEDFRGNISGADNVYAADKQETTNNNEISEESQEDGQYSPQREGEGVHDLSAFNVSSEAISYVINIRDKFPLADIRLVERLGEANWQRHMSIRNGNWQEPNAIPQEAPRYNFHTKSTFDDSGLGTSLPTHPSAPSLSLYLNEASGVDSLPTRPDYAPSLSSYVSRVSDLDAGYFRVPQTPREVSQQRPFTCFICERLVDNIKNRVEWKLHVFQDIRPYICPFSSCTDALSLFLTRSSWAEHLFEHHFSDTSWGCKYCPATYDNPQEFRMHLSNIHTVSSSDERQLSERKLSPAMGSAKCPLCLKPAGKTRREYVSHVSKHMESIALGTLPREFGGETESDSDYCDSVISQQDATGKEEDADDEKRGNSKAREFFEEEPHHGRKQENYKANFLKLEHEEDISYDMNSQPPQLKGGTLLALTEQLTRHDKLDSQFNNAFLMTYRTFTTARQLFDLLVKRFQIQPPEGMVQSDYEIWRDRKQKIIRFRVVNILKTWFDNFWLEDQSDESKALIRDIYTFTRDTIKTTDIPGSGPLVAVLEQRLHGQVPTVKRLASGLSQSAPQPILPKNMKKLKFLDIDATEYARQLTNLESKLYDQIKPVECLNKAWQKHLDEGDPDPAQNIKALILHSNQLTNWVAEMILAQLDVKKRVMVIKHFVSVADQCRQLNNYGTLTSIISALGTAPIHRMKKTWDQVPKRTTAILESMRRLMGSTKNFGEYRESLHLAHPPCIPFFGVYLTDLNFIEDGIPSFKKSGLINFAKRAKTAEVIFDMQQYQNVPYVLQPVAELQEYILSNMQAAGNVHEMYDRSLEVEPREREEEKTSRKFFNLSR</sequence>
<keyword evidence="7" id="KW-1185">Reference proteome</keyword>
<dbReference type="CDD" id="cd06224">
    <property type="entry name" value="REM"/>
    <property type="match status" value="1"/>
</dbReference>
<evidence type="ECO:0000256" key="1">
    <source>
        <dbReference type="ARBA" id="ARBA00022658"/>
    </source>
</evidence>
<gene>
    <name evidence="6" type="ORF">BP5796_12336</name>
</gene>
<dbReference type="SUPFAM" id="SSF48366">
    <property type="entry name" value="Ras GEF"/>
    <property type="match status" value="1"/>
</dbReference>
<dbReference type="PROSITE" id="PS50212">
    <property type="entry name" value="RASGEF_NTER"/>
    <property type="match status" value="1"/>
</dbReference>